<accession>A0A6G0VIV2</accession>
<reference evidence="2 3" key="1">
    <citation type="submission" date="2019-08" db="EMBL/GenBank/DDBJ databases">
        <title>Whole genome of Aphis craccivora.</title>
        <authorList>
            <person name="Voronova N.V."/>
            <person name="Shulinski R.S."/>
            <person name="Bandarenka Y.V."/>
            <person name="Zhorov D.G."/>
            <person name="Warner D."/>
        </authorList>
    </citation>
    <scope>NUCLEOTIDE SEQUENCE [LARGE SCALE GENOMIC DNA]</scope>
    <source>
        <strain evidence="2">180601</strain>
        <tissue evidence="2">Whole Body</tissue>
    </source>
</reference>
<organism evidence="2 3">
    <name type="scientific">Aphis craccivora</name>
    <name type="common">Cowpea aphid</name>
    <dbReference type="NCBI Taxonomy" id="307492"/>
    <lineage>
        <taxon>Eukaryota</taxon>
        <taxon>Metazoa</taxon>
        <taxon>Ecdysozoa</taxon>
        <taxon>Arthropoda</taxon>
        <taxon>Hexapoda</taxon>
        <taxon>Insecta</taxon>
        <taxon>Pterygota</taxon>
        <taxon>Neoptera</taxon>
        <taxon>Paraneoptera</taxon>
        <taxon>Hemiptera</taxon>
        <taxon>Sternorrhyncha</taxon>
        <taxon>Aphidomorpha</taxon>
        <taxon>Aphidoidea</taxon>
        <taxon>Aphididae</taxon>
        <taxon>Aphidini</taxon>
        <taxon>Aphis</taxon>
        <taxon>Aphis</taxon>
    </lineage>
</organism>
<evidence type="ECO:0000313" key="3">
    <source>
        <dbReference type="Proteomes" id="UP000478052"/>
    </source>
</evidence>
<dbReference type="AlphaFoldDB" id="A0A6G0VIV2"/>
<protein>
    <recommendedName>
        <fullName evidence="1">Pre-C2HC domain-containing protein</fullName>
    </recommendedName>
</protein>
<dbReference type="OrthoDB" id="6501032at2759"/>
<name>A0A6G0VIV2_APHCR</name>
<dbReference type="InterPro" id="IPR006579">
    <property type="entry name" value="Pre_C2HC_dom"/>
</dbReference>
<dbReference type="Proteomes" id="UP000478052">
    <property type="component" value="Unassembled WGS sequence"/>
</dbReference>
<dbReference type="Pfam" id="PF07530">
    <property type="entry name" value="PRE_C2HC"/>
    <property type="match status" value="1"/>
</dbReference>
<comment type="caution">
    <text evidence="2">The sequence shown here is derived from an EMBL/GenBank/DDBJ whole genome shotgun (WGS) entry which is preliminary data.</text>
</comment>
<evidence type="ECO:0000313" key="2">
    <source>
        <dbReference type="EMBL" id="KAF0688957.1"/>
    </source>
</evidence>
<gene>
    <name evidence="2" type="ORF">FWK35_00037272</name>
</gene>
<dbReference type="EMBL" id="VUJU01016439">
    <property type="protein sequence ID" value="KAF0688957.1"/>
    <property type="molecule type" value="Genomic_DNA"/>
</dbReference>
<sequence length="163" mass="18285">FSFIPDDKRPLWVVIGNLQPFTSTDDIITSLSELGHQVTHVHNIKRSSYKSPLHLFFIDLKKPPTLISTKSSMYCIPTIGGELHINSIDVYLKGTLRVTATTYHDASDVSIVSNVFTMPLESPVRCALCQGSHSANYKDSSVHKKLNYTPPRLEISFLLQKLI</sequence>
<proteinExistence type="predicted"/>
<evidence type="ECO:0000259" key="1">
    <source>
        <dbReference type="Pfam" id="PF07530"/>
    </source>
</evidence>
<feature type="domain" description="Pre-C2HC" evidence="1">
    <location>
        <begin position="26"/>
        <end position="81"/>
    </location>
</feature>
<keyword evidence="3" id="KW-1185">Reference proteome</keyword>
<feature type="non-terminal residue" evidence="2">
    <location>
        <position position="1"/>
    </location>
</feature>